<gene>
    <name evidence="2" type="ORF">WJX73_004734</name>
</gene>
<feature type="compositionally biased region" description="Polar residues" evidence="1">
    <location>
        <begin position="579"/>
        <end position="595"/>
    </location>
</feature>
<dbReference type="PANTHER" id="PTHR21228:SF40">
    <property type="entry name" value="LD45607P"/>
    <property type="match status" value="1"/>
</dbReference>
<evidence type="ECO:0000313" key="3">
    <source>
        <dbReference type="Proteomes" id="UP001465755"/>
    </source>
</evidence>
<dbReference type="Proteomes" id="UP001465755">
    <property type="component" value="Unassembled WGS sequence"/>
</dbReference>
<feature type="region of interest" description="Disordered" evidence="1">
    <location>
        <begin position="579"/>
        <end position="643"/>
    </location>
</feature>
<dbReference type="GO" id="GO:0005759">
    <property type="term" value="C:mitochondrial matrix"/>
    <property type="evidence" value="ECO:0007669"/>
    <property type="project" value="TreeGrafter"/>
</dbReference>
<dbReference type="AlphaFoldDB" id="A0AAW1NY32"/>
<evidence type="ECO:0000313" key="2">
    <source>
        <dbReference type="EMBL" id="KAK9800241.1"/>
    </source>
</evidence>
<dbReference type="InterPro" id="IPR011030">
    <property type="entry name" value="Lipovitellin_superhlx_dom"/>
</dbReference>
<evidence type="ECO:0000256" key="1">
    <source>
        <dbReference type="SAM" id="MobiDB-lite"/>
    </source>
</evidence>
<name>A0AAW1NY32_9CHLO</name>
<dbReference type="EMBL" id="JALJOQ010000084">
    <property type="protein sequence ID" value="KAK9800241.1"/>
    <property type="molecule type" value="Genomic_DNA"/>
</dbReference>
<reference evidence="2 3" key="1">
    <citation type="journal article" date="2024" name="Nat. Commun.">
        <title>Phylogenomics reveals the evolutionary origins of lichenization in chlorophyte algae.</title>
        <authorList>
            <person name="Puginier C."/>
            <person name="Libourel C."/>
            <person name="Otte J."/>
            <person name="Skaloud P."/>
            <person name="Haon M."/>
            <person name="Grisel S."/>
            <person name="Petersen M."/>
            <person name="Berrin J.G."/>
            <person name="Delaux P.M."/>
            <person name="Dal Grande F."/>
            <person name="Keller J."/>
        </authorList>
    </citation>
    <scope>NUCLEOTIDE SEQUENCE [LARGE SCALE GENOMIC DNA]</scope>
    <source>
        <strain evidence="2 3">SAG 2036</strain>
    </source>
</reference>
<dbReference type="GO" id="GO:0044528">
    <property type="term" value="P:regulation of mitochondrial mRNA stability"/>
    <property type="evidence" value="ECO:0007669"/>
    <property type="project" value="TreeGrafter"/>
</dbReference>
<dbReference type="GO" id="GO:0000963">
    <property type="term" value="P:mitochondrial RNA processing"/>
    <property type="evidence" value="ECO:0007669"/>
    <property type="project" value="TreeGrafter"/>
</dbReference>
<feature type="compositionally biased region" description="Low complexity" evidence="1">
    <location>
        <begin position="60"/>
        <end position="77"/>
    </location>
</feature>
<accession>A0AAW1NY32</accession>
<feature type="compositionally biased region" description="Low complexity" evidence="1">
    <location>
        <begin position="97"/>
        <end position="113"/>
    </location>
</feature>
<sequence length="643" mass="68632">MRSGRSPGLSPAWPVQHKDSSLFRSAGVASPRSMPQSIFKRAGEQSSVAGQAQPTTYPDASPQQAASSPRSTQQPQSFDPGYDWEPTVSGLERNADSGAALSGSASTGSTARGSEVLTDTEVIQHAFTDQLAGCLEWREVLLLLQQQSQTMTANCAALALARIAQLARDAREPSTPVGSAEVQSLLARLEASASQLGHKEIARALWALGTMRQPSRKLLGSLCRAAQPLLPRFNSQDLSTSVWALGTLGHNPGPLMQGIALHAAAGVADFQPKGLSMLLWGLAQLRVKPQGPLLAAAAARVQQDMELFGAQALANTMQALSRLDHYSGSLCSAVDQLLATRLPEFPPRELSSLLWVFVHFNHAPSAAFWQTLTAHLLESFKPSELCNIAWSMALLGECQQPLFRFVVESIVKVHISRPLDASSLRQVFQATVIASTMGAAVSLPPQVELSARNSWRSAAAGAPISLSHARVVNRLRSLGLQPQVQVNLGDGLPIVDAMLEQDNGGKLAIQVIGPHDHMRNTGALTGRMTSAQTLMQTLGYSVLVLRIAALPRGPDSLPAQLEFLSALLARHGVTHPVSTDQAAASMPQDFTQQRSSAERPGSEGQATSKGGLRRTRKSLDLPSMSKSSQPDGSDVSDGSWNEW</sequence>
<dbReference type="SUPFAM" id="SSF48431">
    <property type="entry name" value="Lipovitellin-phosvitin complex, superhelical domain"/>
    <property type="match status" value="1"/>
</dbReference>
<dbReference type="GO" id="GO:0035770">
    <property type="term" value="C:ribonucleoprotein granule"/>
    <property type="evidence" value="ECO:0007669"/>
    <property type="project" value="TreeGrafter"/>
</dbReference>
<comment type="caution">
    <text evidence="2">The sequence shown here is derived from an EMBL/GenBank/DDBJ whole genome shotgun (WGS) entry which is preliminary data.</text>
</comment>
<dbReference type="PANTHER" id="PTHR21228">
    <property type="entry name" value="FAST LEU-RICH DOMAIN-CONTAINING"/>
    <property type="match status" value="1"/>
</dbReference>
<protein>
    <recommendedName>
        <fullName evidence="4">RAP domain-containing protein</fullName>
    </recommendedName>
</protein>
<dbReference type="InterPro" id="IPR050870">
    <property type="entry name" value="FAST_kinase"/>
</dbReference>
<feature type="compositionally biased region" description="Polar residues" evidence="1">
    <location>
        <begin position="624"/>
        <end position="643"/>
    </location>
</feature>
<evidence type="ECO:0008006" key="4">
    <source>
        <dbReference type="Google" id="ProtNLM"/>
    </source>
</evidence>
<proteinExistence type="predicted"/>
<feature type="compositionally biased region" description="Polar residues" evidence="1">
    <location>
        <begin position="44"/>
        <end position="58"/>
    </location>
</feature>
<feature type="region of interest" description="Disordered" evidence="1">
    <location>
        <begin position="23"/>
        <end position="113"/>
    </location>
</feature>
<organism evidence="2 3">
    <name type="scientific">Symbiochloris irregularis</name>
    <dbReference type="NCBI Taxonomy" id="706552"/>
    <lineage>
        <taxon>Eukaryota</taxon>
        <taxon>Viridiplantae</taxon>
        <taxon>Chlorophyta</taxon>
        <taxon>core chlorophytes</taxon>
        <taxon>Trebouxiophyceae</taxon>
        <taxon>Trebouxiales</taxon>
        <taxon>Trebouxiaceae</taxon>
        <taxon>Symbiochloris</taxon>
    </lineage>
</organism>
<dbReference type="GO" id="GO:0003723">
    <property type="term" value="F:RNA binding"/>
    <property type="evidence" value="ECO:0007669"/>
    <property type="project" value="TreeGrafter"/>
</dbReference>
<keyword evidence="3" id="KW-1185">Reference proteome</keyword>